<evidence type="ECO:0000313" key="2">
    <source>
        <dbReference type="EMBL" id="CAD8529899.1"/>
    </source>
</evidence>
<reference evidence="2" key="1">
    <citation type="submission" date="2021-01" db="EMBL/GenBank/DDBJ databases">
        <authorList>
            <person name="Corre E."/>
            <person name="Pelletier E."/>
            <person name="Niang G."/>
            <person name="Scheremetjew M."/>
            <person name="Finn R."/>
            <person name="Kale V."/>
            <person name="Holt S."/>
            <person name="Cochrane G."/>
            <person name="Meng A."/>
            <person name="Brown T."/>
            <person name="Cohen L."/>
        </authorList>
    </citation>
    <scope>NUCLEOTIDE SEQUENCE</scope>
    <source>
        <strain evidence="2">RCC1130</strain>
    </source>
</reference>
<dbReference type="EMBL" id="HBER01010370">
    <property type="protein sequence ID" value="CAD8529899.1"/>
    <property type="molecule type" value="Transcribed_RNA"/>
</dbReference>
<accession>A0A7S0NS20</accession>
<organism evidence="2">
    <name type="scientific">Calcidiscus leptoporus</name>
    <dbReference type="NCBI Taxonomy" id="127549"/>
    <lineage>
        <taxon>Eukaryota</taxon>
        <taxon>Haptista</taxon>
        <taxon>Haptophyta</taxon>
        <taxon>Prymnesiophyceae</taxon>
        <taxon>Coccolithales</taxon>
        <taxon>Calcidiscaceae</taxon>
        <taxon>Calcidiscus</taxon>
    </lineage>
</organism>
<name>A0A7S0NS20_9EUKA</name>
<dbReference type="AlphaFoldDB" id="A0A7S0NS20"/>
<gene>
    <name evidence="2" type="ORF">CLEP1334_LOCUS5151</name>
</gene>
<feature type="region of interest" description="Disordered" evidence="1">
    <location>
        <begin position="104"/>
        <end position="142"/>
    </location>
</feature>
<evidence type="ECO:0000256" key="1">
    <source>
        <dbReference type="SAM" id="MobiDB-lite"/>
    </source>
</evidence>
<feature type="region of interest" description="Disordered" evidence="1">
    <location>
        <begin position="188"/>
        <end position="233"/>
    </location>
</feature>
<feature type="compositionally biased region" description="Basic and acidic residues" evidence="1">
    <location>
        <begin position="201"/>
        <end position="214"/>
    </location>
</feature>
<proteinExistence type="predicted"/>
<protein>
    <submittedName>
        <fullName evidence="2">Uncharacterized protein</fullName>
    </submittedName>
</protein>
<sequence>MSALSVCRRETLDDAAAHAVLAEFLADPHVLLHEEIRWQLGEVVRAIGSESAHARVSRVLPVDESGGSMLLGHSQTGGSGRAGGGAGVVIPGTILEVARSQAPDALGNSSSGAPPAQVVHERAVGTKEKHKGSATGSKRPKMLQLKQQLPAAAEASHADGVTVGLAVGASTKAAAKAAAKAAKAAVKEAKERKLQKKERKRQKEERKRQKEEAKLNAQPLPPDASSAATCASS</sequence>